<dbReference type="Proteomes" id="UP000230159">
    <property type="component" value="Unassembled WGS sequence"/>
</dbReference>
<sequence>MNLVFPYKQLGQKYFPIIPLVLSRGRQVKIAEALVDSGANISVFNSALAEELGIKIESGEKIVLSSANSHMIGYLHKVKTRLGKAQLNLPIIFTKELTSSFNLLGREGFFNKFIVCFNDGKSKIKLTALN</sequence>
<evidence type="ECO:0000256" key="1">
    <source>
        <dbReference type="ARBA" id="ARBA00022801"/>
    </source>
</evidence>
<reference evidence="3 4" key="1">
    <citation type="submission" date="2017-09" db="EMBL/GenBank/DDBJ databases">
        <title>Depth-based differentiation of microbial function through sediment-hosted aquifers and enrichment of novel symbionts in the deep terrestrial subsurface.</title>
        <authorList>
            <person name="Probst A.J."/>
            <person name="Ladd B."/>
            <person name="Jarett J.K."/>
            <person name="Geller-Mcgrath D.E."/>
            <person name="Sieber C.M."/>
            <person name="Emerson J.B."/>
            <person name="Anantharaman K."/>
            <person name="Thomas B.C."/>
            <person name="Malmstrom R."/>
            <person name="Stieglmeier M."/>
            <person name="Klingl A."/>
            <person name="Woyke T."/>
            <person name="Ryan C.M."/>
            <person name="Banfield J.F."/>
        </authorList>
    </citation>
    <scope>NUCLEOTIDE SEQUENCE [LARGE SCALE GENOMIC DNA]</scope>
    <source>
        <strain evidence="3">CG22_combo_CG10-13_8_21_14_all_39_9</strain>
    </source>
</reference>
<protein>
    <recommendedName>
        <fullName evidence="2">Peptidase A2 domain-containing protein</fullName>
    </recommendedName>
</protein>
<dbReference type="GO" id="GO:0006508">
    <property type="term" value="P:proteolysis"/>
    <property type="evidence" value="ECO:0007669"/>
    <property type="project" value="InterPro"/>
</dbReference>
<dbReference type="InterPro" id="IPR001969">
    <property type="entry name" value="Aspartic_peptidase_AS"/>
</dbReference>
<accession>A0A2H0CZL3</accession>
<proteinExistence type="predicted"/>
<dbReference type="InterPro" id="IPR021109">
    <property type="entry name" value="Peptidase_aspartic_dom_sf"/>
</dbReference>
<organism evidence="3 4">
    <name type="scientific">Candidatus Kuenenbacteria bacterium CG22_combo_CG10-13_8_21_14_all_39_9</name>
    <dbReference type="NCBI Taxonomy" id="1974621"/>
    <lineage>
        <taxon>Bacteria</taxon>
        <taxon>Candidatus Kueneniibacteriota</taxon>
    </lineage>
</organism>
<dbReference type="Gene3D" id="2.40.70.10">
    <property type="entry name" value="Acid Proteases"/>
    <property type="match status" value="1"/>
</dbReference>
<name>A0A2H0CZL3_9BACT</name>
<feature type="domain" description="Peptidase A2" evidence="2">
    <location>
        <begin position="31"/>
        <end position="108"/>
    </location>
</feature>
<dbReference type="EMBL" id="PCTN01000222">
    <property type="protein sequence ID" value="PIP75181.1"/>
    <property type="molecule type" value="Genomic_DNA"/>
</dbReference>
<comment type="caution">
    <text evidence="3">The sequence shown here is derived from an EMBL/GenBank/DDBJ whole genome shotgun (WGS) entry which is preliminary data.</text>
</comment>
<keyword evidence="1" id="KW-0378">Hydrolase</keyword>
<dbReference type="GO" id="GO:0004190">
    <property type="term" value="F:aspartic-type endopeptidase activity"/>
    <property type="evidence" value="ECO:0007669"/>
    <property type="project" value="InterPro"/>
</dbReference>
<evidence type="ECO:0000313" key="4">
    <source>
        <dbReference type="Proteomes" id="UP000230159"/>
    </source>
</evidence>
<gene>
    <name evidence="3" type="ORF">COW86_05220</name>
</gene>
<evidence type="ECO:0000313" key="3">
    <source>
        <dbReference type="EMBL" id="PIP75181.1"/>
    </source>
</evidence>
<dbReference type="Pfam" id="PF13650">
    <property type="entry name" value="Asp_protease_2"/>
    <property type="match status" value="1"/>
</dbReference>
<dbReference type="PROSITE" id="PS00141">
    <property type="entry name" value="ASP_PROTEASE"/>
    <property type="match status" value="1"/>
</dbReference>
<dbReference type="AlphaFoldDB" id="A0A2H0CZL3"/>
<dbReference type="SUPFAM" id="SSF50630">
    <property type="entry name" value="Acid proteases"/>
    <property type="match status" value="1"/>
</dbReference>
<dbReference type="PROSITE" id="PS50175">
    <property type="entry name" value="ASP_PROT_RETROV"/>
    <property type="match status" value="1"/>
</dbReference>
<evidence type="ECO:0000259" key="2">
    <source>
        <dbReference type="PROSITE" id="PS50175"/>
    </source>
</evidence>
<dbReference type="InterPro" id="IPR001995">
    <property type="entry name" value="Peptidase_A2_cat"/>
</dbReference>